<evidence type="ECO:0000313" key="7">
    <source>
        <dbReference type="Proteomes" id="UP000299102"/>
    </source>
</evidence>
<dbReference type="STRING" id="151549.A0A4C1TSK5"/>
<evidence type="ECO:0000256" key="2">
    <source>
        <dbReference type="ARBA" id="ARBA00023125"/>
    </source>
</evidence>
<dbReference type="AlphaFoldDB" id="A0A4C1TSK5"/>
<accession>A0A4C1TSK5</accession>
<evidence type="ECO:0000256" key="1">
    <source>
        <dbReference type="ARBA" id="ARBA00023015"/>
    </source>
</evidence>
<dbReference type="EMBL" id="BGZK01000083">
    <property type="protein sequence ID" value="GBP16928.1"/>
    <property type="molecule type" value="Genomic_DNA"/>
</dbReference>
<proteinExistence type="predicted"/>
<feature type="compositionally biased region" description="Basic and acidic residues" evidence="5">
    <location>
        <begin position="103"/>
        <end position="115"/>
    </location>
</feature>
<name>A0A4C1TSK5_EUMVA</name>
<keyword evidence="3" id="KW-0804">Transcription</keyword>
<keyword evidence="1" id="KW-0805">Transcription regulation</keyword>
<dbReference type="GO" id="GO:0006357">
    <property type="term" value="P:regulation of transcription by RNA polymerase II"/>
    <property type="evidence" value="ECO:0007669"/>
    <property type="project" value="TreeGrafter"/>
</dbReference>
<evidence type="ECO:0000313" key="6">
    <source>
        <dbReference type="EMBL" id="GBP16928.1"/>
    </source>
</evidence>
<dbReference type="OrthoDB" id="7439705at2759"/>
<keyword evidence="2" id="KW-0238">DNA-binding</keyword>
<feature type="region of interest" description="Disordered" evidence="5">
    <location>
        <begin position="39"/>
        <end position="116"/>
    </location>
</feature>
<protein>
    <submittedName>
        <fullName evidence="6">Uncharacterized protein</fullName>
    </submittedName>
</protein>
<gene>
    <name evidence="6" type="ORF">EVAR_101951_1</name>
</gene>
<dbReference type="Proteomes" id="UP000299102">
    <property type="component" value="Unassembled WGS sequence"/>
</dbReference>
<feature type="compositionally biased region" description="Basic and acidic residues" evidence="5">
    <location>
        <begin position="63"/>
        <end position="88"/>
    </location>
</feature>
<keyword evidence="7" id="KW-1185">Reference proteome</keyword>
<reference evidence="6 7" key="1">
    <citation type="journal article" date="2019" name="Commun. Biol.">
        <title>The bagworm genome reveals a unique fibroin gene that provides high tensile strength.</title>
        <authorList>
            <person name="Kono N."/>
            <person name="Nakamura H."/>
            <person name="Ohtoshi R."/>
            <person name="Tomita M."/>
            <person name="Numata K."/>
            <person name="Arakawa K."/>
        </authorList>
    </citation>
    <scope>NUCLEOTIDE SEQUENCE [LARGE SCALE GENOMIC DNA]</scope>
</reference>
<keyword evidence="4" id="KW-0539">Nucleus</keyword>
<evidence type="ECO:0000256" key="4">
    <source>
        <dbReference type="ARBA" id="ARBA00023242"/>
    </source>
</evidence>
<dbReference type="PANTHER" id="PTHR21545">
    <property type="entry name" value="TRANSCRIPTION FACTOR MLR1/2"/>
    <property type="match status" value="1"/>
</dbReference>
<evidence type="ECO:0000256" key="3">
    <source>
        <dbReference type="ARBA" id="ARBA00023163"/>
    </source>
</evidence>
<comment type="caution">
    <text evidence="6">The sequence shown here is derived from an EMBL/GenBank/DDBJ whole genome shotgun (WGS) entry which is preliminary data.</text>
</comment>
<dbReference type="GO" id="GO:0003677">
    <property type="term" value="F:DNA binding"/>
    <property type="evidence" value="ECO:0007669"/>
    <property type="project" value="UniProtKB-KW"/>
</dbReference>
<dbReference type="PANTHER" id="PTHR21545:SF13">
    <property type="entry name" value="ECDYSONE-INDUCED PROTEIN 93F, ISOFORM C"/>
    <property type="match status" value="1"/>
</dbReference>
<sequence length="151" mass="17168">MSDEAPLNTHRLTYVCLERVAEELMGRRKWKLYQEGMLPREDAPPADAPDPPALKIKTIEQINARDHDRDRDRARGPGQEQERSRPETILESLIKRPPAPPKLDTEEPADWKPPEKCYFCVDGEKGETVAGPTVTCPYSSWIHGSTSMDMK</sequence>
<dbReference type="GO" id="GO:0005634">
    <property type="term" value="C:nucleus"/>
    <property type="evidence" value="ECO:0007669"/>
    <property type="project" value="TreeGrafter"/>
</dbReference>
<organism evidence="6 7">
    <name type="scientific">Eumeta variegata</name>
    <name type="common">Bagworm moth</name>
    <name type="synonym">Eumeta japonica</name>
    <dbReference type="NCBI Taxonomy" id="151549"/>
    <lineage>
        <taxon>Eukaryota</taxon>
        <taxon>Metazoa</taxon>
        <taxon>Ecdysozoa</taxon>
        <taxon>Arthropoda</taxon>
        <taxon>Hexapoda</taxon>
        <taxon>Insecta</taxon>
        <taxon>Pterygota</taxon>
        <taxon>Neoptera</taxon>
        <taxon>Endopterygota</taxon>
        <taxon>Lepidoptera</taxon>
        <taxon>Glossata</taxon>
        <taxon>Ditrysia</taxon>
        <taxon>Tineoidea</taxon>
        <taxon>Psychidae</taxon>
        <taxon>Oiketicinae</taxon>
        <taxon>Eumeta</taxon>
    </lineage>
</organism>
<evidence type="ECO:0000256" key="5">
    <source>
        <dbReference type="SAM" id="MobiDB-lite"/>
    </source>
</evidence>